<evidence type="ECO:0000313" key="9">
    <source>
        <dbReference type="Proteomes" id="UP000002051"/>
    </source>
</evidence>
<dbReference type="SUPFAM" id="SSF75632">
    <property type="entry name" value="Cullin homology domain"/>
    <property type="match status" value="1"/>
</dbReference>
<reference evidence="7 9" key="1">
    <citation type="journal article" date="2011" name="Nature">
        <title>The Medicago genome provides insight into the evolution of rhizobial symbioses.</title>
        <authorList>
            <person name="Young N.D."/>
            <person name="Debelle F."/>
            <person name="Oldroyd G.E."/>
            <person name="Geurts R."/>
            <person name="Cannon S.B."/>
            <person name="Udvardi M.K."/>
            <person name="Benedito V.A."/>
            <person name="Mayer K.F."/>
            <person name="Gouzy J."/>
            <person name="Schoof H."/>
            <person name="Van de Peer Y."/>
            <person name="Proost S."/>
            <person name="Cook D.R."/>
            <person name="Meyers B.C."/>
            <person name="Spannagl M."/>
            <person name="Cheung F."/>
            <person name="De Mita S."/>
            <person name="Krishnakumar V."/>
            <person name="Gundlach H."/>
            <person name="Zhou S."/>
            <person name="Mudge J."/>
            <person name="Bharti A.K."/>
            <person name="Murray J.D."/>
            <person name="Naoumkina M.A."/>
            <person name="Rosen B."/>
            <person name="Silverstein K.A."/>
            <person name="Tang H."/>
            <person name="Rombauts S."/>
            <person name="Zhao P.X."/>
            <person name="Zhou P."/>
            <person name="Barbe V."/>
            <person name="Bardou P."/>
            <person name="Bechner M."/>
            <person name="Bellec A."/>
            <person name="Berger A."/>
            <person name="Berges H."/>
            <person name="Bidwell S."/>
            <person name="Bisseling T."/>
            <person name="Choisne N."/>
            <person name="Couloux A."/>
            <person name="Denny R."/>
            <person name="Deshpande S."/>
            <person name="Dai X."/>
            <person name="Doyle J.J."/>
            <person name="Dudez A.M."/>
            <person name="Farmer A.D."/>
            <person name="Fouteau S."/>
            <person name="Franken C."/>
            <person name="Gibelin C."/>
            <person name="Gish J."/>
            <person name="Goldstein S."/>
            <person name="Gonzalez A.J."/>
            <person name="Green P.J."/>
            <person name="Hallab A."/>
            <person name="Hartog M."/>
            <person name="Hua A."/>
            <person name="Humphray S.J."/>
            <person name="Jeong D.H."/>
            <person name="Jing Y."/>
            <person name="Jocker A."/>
            <person name="Kenton S.M."/>
            <person name="Kim D.J."/>
            <person name="Klee K."/>
            <person name="Lai H."/>
            <person name="Lang C."/>
            <person name="Lin S."/>
            <person name="Macmil S.L."/>
            <person name="Magdelenat G."/>
            <person name="Matthews L."/>
            <person name="McCorrison J."/>
            <person name="Monaghan E.L."/>
            <person name="Mun J.H."/>
            <person name="Najar F.Z."/>
            <person name="Nicholson C."/>
            <person name="Noirot C."/>
            <person name="O'Bleness M."/>
            <person name="Paule C.R."/>
            <person name="Poulain J."/>
            <person name="Prion F."/>
            <person name="Qin B."/>
            <person name="Qu C."/>
            <person name="Retzel E.F."/>
            <person name="Riddle C."/>
            <person name="Sallet E."/>
            <person name="Samain S."/>
            <person name="Samson N."/>
            <person name="Sanders I."/>
            <person name="Saurat O."/>
            <person name="Scarpelli C."/>
            <person name="Schiex T."/>
            <person name="Segurens B."/>
            <person name="Severin A.J."/>
            <person name="Sherrier D.J."/>
            <person name="Shi R."/>
            <person name="Sims S."/>
            <person name="Singer S.R."/>
            <person name="Sinharoy S."/>
            <person name="Sterck L."/>
            <person name="Viollet A."/>
            <person name="Wang B.B."/>
            <person name="Wang K."/>
            <person name="Wang M."/>
            <person name="Wang X."/>
            <person name="Warfsmann J."/>
            <person name="Weissenbach J."/>
            <person name="White D.D."/>
            <person name="White J.D."/>
            <person name="Wiley G.B."/>
            <person name="Wincker P."/>
            <person name="Xing Y."/>
            <person name="Yang L."/>
            <person name="Yao Z."/>
            <person name="Ying F."/>
            <person name="Zhai J."/>
            <person name="Zhou L."/>
            <person name="Zuber A."/>
            <person name="Denarie J."/>
            <person name="Dixon R.A."/>
            <person name="May G.D."/>
            <person name="Schwartz D.C."/>
            <person name="Rogers J."/>
            <person name="Quetier F."/>
            <person name="Town C.D."/>
            <person name="Roe B.A."/>
        </authorList>
    </citation>
    <scope>NUCLEOTIDE SEQUENCE [LARGE SCALE GENOMIC DNA]</scope>
    <source>
        <strain evidence="7">A17</strain>
        <strain evidence="8 9">cv. Jemalong A17</strain>
    </source>
</reference>
<organism evidence="7 9">
    <name type="scientific">Medicago truncatula</name>
    <name type="common">Barrel medic</name>
    <name type="synonym">Medicago tribuloides</name>
    <dbReference type="NCBI Taxonomy" id="3880"/>
    <lineage>
        <taxon>Eukaryota</taxon>
        <taxon>Viridiplantae</taxon>
        <taxon>Streptophyta</taxon>
        <taxon>Embryophyta</taxon>
        <taxon>Tracheophyta</taxon>
        <taxon>Spermatophyta</taxon>
        <taxon>Magnoliopsida</taxon>
        <taxon>eudicotyledons</taxon>
        <taxon>Gunneridae</taxon>
        <taxon>Pentapetalae</taxon>
        <taxon>rosids</taxon>
        <taxon>fabids</taxon>
        <taxon>Fabales</taxon>
        <taxon>Fabaceae</taxon>
        <taxon>Papilionoideae</taxon>
        <taxon>50 kb inversion clade</taxon>
        <taxon>NPAAA clade</taxon>
        <taxon>Hologalegina</taxon>
        <taxon>IRL clade</taxon>
        <taxon>Trifolieae</taxon>
        <taxon>Medicago</taxon>
    </lineage>
</organism>
<protein>
    <submittedName>
        <fullName evidence="7">Cullin 3B</fullName>
    </submittedName>
</protein>
<dbReference type="HOGENOM" id="CLU_004747_7_1_1"/>
<dbReference type="EnsemblPlants" id="KEH22338">
    <property type="protein sequence ID" value="KEH22338"/>
    <property type="gene ID" value="MTR_7g039690"/>
</dbReference>
<dbReference type="PROSITE" id="PS50069">
    <property type="entry name" value="CULLIN_2"/>
    <property type="match status" value="1"/>
</dbReference>
<dbReference type="InterPro" id="IPR019559">
    <property type="entry name" value="Cullin_neddylation_domain"/>
</dbReference>
<dbReference type="Proteomes" id="UP000002051">
    <property type="component" value="Unassembled WGS sequence"/>
</dbReference>
<evidence type="ECO:0000256" key="3">
    <source>
        <dbReference type="ARBA" id="ARBA00022843"/>
    </source>
</evidence>
<dbReference type="InterPro" id="IPR036388">
    <property type="entry name" value="WH-like_DNA-bd_sf"/>
</dbReference>
<keyword evidence="3" id="KW-0832">Ubl conjugation</keyword>
<dbReference type="Pfam" id="PF00888">
    <property type="entry name" value="Cullin"/>
    <property type="match status" value="1"/>
</dbReference>
<dbReference type="SMART" id="SM00884">
    <property type="entry name" value="Cullin_Nedd8"/>
    <property type="match status" value="1"/>
</dbReference>
<keyword evidence="2" id="KW-1017">Isopeptide bond</keyword>
<dbReference type="FunFam" id="1.20.1310.10:FF:000006">
    <property type="entry name" value="Cullin 3"/>
    <property type="match status" value="1"/>
</dbReference>
<dbReference type="FunFam" id="1.10.10.10:FF:000014">
    <property type="entry name" value="Cullin 1"/>
    <property type="match status" value="1"/>
</dbReference>
<reference evidence="8" key="3">
    <citation type="submission" date="2015-04" db="UniProtKB">
        <authorList>
            <consortium name="EnsemblPlants"/>
        </authorList>
    </citation>
    <scope>IDENTIFICATION</scope>
    <source>
        <strain evidence="8">cv. Jemalong A17</strain>
    </source>
</reference>
<evidence type="ECO:0000256" key="1">
    <source>
        <dbReference type="ARBA" id="ARBA00006019"/>
    </source>
</evidence>
<dbReference type="SUPFAM" id="SSF74788">
    <property type="entry name" value="Cullin repeat-like"/>
    <property type="match status" value="1"/>
</dbReference>
<evidence type="ECO:0000259" key="6">
    <source>
        <dbReference type="PROSITE" id="PS50069"/>
    </source>
</evidence>
<evidence type="ECO:0000256" key="5">
    <source>
        <dbReference type="RuleBase" id="RU003829"/>
    </source>
</evidence>
<dbReference type="GO" id="GO:0016567">
    <property type="term" value="P:protein ubiquitination"/>
    <property type="evidence" value="ECO:0000318"/>
    <property type="project" value="GO_Central"/>
</dbReference>
<dbReference type="Gene3D" id="1.10.10.10">
    <property type="entry name" value="Winged helix-like DNA-binding domain superfamily/Winged helix DNA-binding domain"/>
    <property type="match status" value="1"/>
</dbReference>
<dbReference type="Gene3D" id="1.20.1310.10">
    <property type="entry name" value="Cullin Repeats"/>
    <property type="match status" value="4"/>
</dbReference>
<dbReference type="SUPFAM" id="SSF46785">
    <property type="entry name" value="Winged helix' DNA-binding domain"/>
    <property type="match status" value="1"/>
</dbReference>
<dbReference type="GO" id="GO:0006511">
    <property type="term" value="P:ubiquitin-dependent protein catabolic process"/>
    <property type="evidence" value="ECO:0007669"/>
    <property type="project" value="InterPro"/>
</dbReference>
<dbReference type="InterPro" id="IPR001373">
    <property type="entry name" value="Cullin_N"/>
</dbReference>
<dbReference type="InterPro" id="IPR045093">
    <property type="entry name" value="Cullin"/>
</dbReference>
<dbReference type="GO" id="GO:0031461">
    <property type="term" value="C:cullin-RING ubiquitin ligase complex"/>
    <property type="evidence" value="ECO:0000318"/>
    <property type="project" value="GO_Central"/>
</dbReference>
<dbReference type="InterPro" id="IPR059120">
    <property type="entry name" value="Cullin-like_AB"/>
</dbReference>
<comment type="similarity">
    <text evidence="1 4 5">Belongs to the cullin family.</text>
</comment>
<proteinExistence type="inferred from homology"/>
<dbReference type="InterPro" id="IPR016159">
    <property type="entry name" value="Cullin_repeat-like_dom_sf"/>
</dbReference>
<feature type="domain" description="Cullin family profile" evidence="6">
    <location>
        <begin position="350"/>
        <end position="577"/>
    </location>
</feature>
<evidence type="ECO:0000313" key="8">
    <source>
        <dbReference type="EnsemblPlants" id="KEH22338"/>
    </source>
</evidence>
<dbReference type="STRING" id="3880.A0A072TZP3"/>
<evidence type="ECO:0000256" key="2">
    <source>
        <dbReference type="ARBA" id="ARBA00022499"/>
    </source>
</evidence>
<dbReference type="Gene3D" id="3.30.230.130">
    <property type="entry name" value="Cullin, Chain C, Domain 2"/>
    <property type="match status" value="1"/>
</dbReference>
<dbReference type="FunFam" id="1.20.1310.10:FF:000002">
    <property type="entry name" value="cullin-3 isoform X1"/>
    <property type="match status" value="1"/>
</dbReference>
<reference evidence="7 9" key="2">
    <citation type="journal article" date="2014" name="BMC Genomics">
        <title>An improved genome release (version Mt4.0) for the model legume Medicago truncatula.</title>
        <authorList>
            <person name="Tang H."/>
            <person name="Krishnakumar V."/>
            <person name="Bidwell S."/>
            <person name="Rosen B."/>
            <person name="Chan A."/>
            <person name="Zhou S."/>
            <person name="Gentzbittel L."/>
            <person name="Childs K.L."/>
            <person name="Yandell M."/>
            <person name="Gundlach H."/>
            <person name="Mayer K.F."/>
            <person name="Schwartz D.C."/>
            <person name="Town C.D."/>
        </authorList>
    </citation>
    <scope>GENOME REANNOTATION</scope>
    <source>
        <strain evidence="7">A17</strain>
        <strain evidence="8 9">cv. Jemalong A17</strain>
    </source>
</reference>
<dbReference type="Pfam" id="PF10557">
    <property type="entry name" value="Cullin_Nedd8"/>
    <property type="match status" value="1"/>
</dbReference>
<accession>A0A072TZP3</accession>
<dbReference type="FunFam" id="1.20.1310.10:FF:000001">
    <property type="entry name" value="Cullin 3"/>
    <property type="match status" value="1"/>
</dbReference>
<dbReference type="GO" id="GO:0031625">
    <property type="term" value="F:ubiquitin protein ligase binding"/>
    <property type="evidence" value="ECO:0000318"/>
    <property type="project" value="GO_Central"/>
</dbReference>
<dbReference type="FunFam" id="3.30.230.130:FF:000007">
    <property type="entry name" value="Cullin-3A like"/>
    <property type="match status" value="1"/>
</dbReference>
<dbReference type="SMART" id="SM00182">
    <property type="entry name" value="CULLIN"/>
    <property type="match status" value="1"/>
</dbReference>
<dbReference type="PANTHER" id="PTHR11932">
    <property type="entry name" value="CULLIN"/>
    <property type="match status" value="1"/>
</dbReference>
<dbReference type="EMBL" id="CM001223">
    <property type="protein sequence ID" value="KEH22338.1"/>
    <property type="molecule type" value="Genomic_DNA"/>
</dbReference>
<dbReference type="InterPro" id="IPR016158">
    <property type="entry name" value="Cullin_homology"/>
</dbReference>
<dbReference type="InterPro" id="IPR036390">
    <property type="entry name" value="WH_DNA-bd_sf"/>
</dbReference>
<evidence type="ECO:0000313" key="7">
    <source>
        <dbReference type="EMBL" id="KEH22338.1"/>
    </source>
</evidence>
<name>A0A072TZP3_MEDTR</name>
<evidence type="ECO:0000256" key="4">
    <source>
        <dbReference type="PROSITE-ProRule" id="PRU00330"/>
    </source>
</evidence>
<dbReference type="Pfam" id="PF26557">
    <property type="entry name" value="Cullin_AB"/>
    <property type="match status" value="1"/>
</dbReference>
<gene>
    <name evidence="7" type="ordered locus">MTR_7g039690</name>
</gene>
<dbReference type="AlphaFoldDB" id="A0A072TZP3"/>
<keyword evidence="9" id="KW-1185">Reference proteome</keyword>
<dbReference type="InterPro" id="IPR036317">
    <property type="entry name" value="Cullin_homology_sf"/>
</dbReference>
<sequence length="708" mass="82171">MSNPRKRNFRIEGFKHGVVMDPQYGDKTWIILENAIHQIYNHNASGLSFEELYRNAYNMVLHKFGERLDSGLVATVTSHLQEMARSVEATQGSSFLVELNRMWEDHNKALQMIRDILMYMDRTYIQTIKKTTVYELGLNLWRENVLHSNQIRTRLLNMLLELVHSERAGEVVNRGLIRSITKMLIDTGPSVYEEEFENPFLLASTEFYRAESQIFIECCGSGDYLKKAEMHLNEELDRVSHYLDPSTETKITTLVEKEMLENHMLRLIYKETSGLVNMLGDDKYEDLVKDNGKQLVTDPERLKDPVEFVQRLSDVKDKFNKIIDLAFSNDKLFMKDLNSSFEFFMNLNPRIPEYISLFVDDKLRKGLKGVSEDVVEINLDKVMVLFRYLQEKDVFEKYYKQHLAKRLLSGKTVSDDAERSLIVKLKTECGFQFTAKLEGMFTDMKTSVDTMKSFNANHPELGDGPTLTVQVLTTGSWPAQSSVTCNLPTEMSALCEKFRSYYLSTHNGRKLTWQTNMGTADLKATFGSGQKHELNVSTYQMCILMLFNNADRLSYREIEQATEIPASDLKRCLQSLALVKGRNVLRKEPMGKDVSEDDTFYVNDRFSSKLYKIKIGTVVAQKESELEKLDTRQKEEEDRKPQIEAAIVRIMKSRKQLEHNNLMAEVTQQLQSRFLTNPTDVKKRIESLLEREFLERDTVDRKLYRYLA</sequence>